<dbReference type="InterPro" id="IPR029006">
    <property type="entry name" value="ADF-H/Gelsolin-like_dom_sf"/>
</dbReference>
<dbReference type="GO" id="GO:0051016">
    <property type="term" value="P:barbed-end actin filament capping"/>
    <property type="evidence" value="ECO:0007669"/>
    <property type="project" value="TreeGrafter"/>
</dbReference>
<comment type="similarity">
    <text evidence="3">Belongs to the actin-binding proteins ADF family. Twinfilin subfamily.</text>
</comment>
<dbReference type="PROSITE" id="PS51263">
    <property type="entry name" value="ADF_H"/>
    <property type="match status" value="2"/>
</dbReference>
<evidence type="ECO:0000256" key="4">
    <source>
        <dbReference type="ARBA" id="ARBA00022490"/>
    </source>
</evidence>
<dbReference type="SUPFAM" id="SSF56784">
    <property type="entry name" value="HAD-like"/>
    <property type="match status" value="1"/>
</dbReference>
<name>A0AA35S1C3_GEOBA</name>
<dbReference type="Proteomes" id="UP001174909">
    <property type="component" value="Unassembled WGS sequence"/>
</dbReference>
<dbReference type="GO" id="GO:0030042">
    <property type="term" value="P:actin filament depolymerization"/>
    <property type="evidence" value="ECO:0007669"/>
    <property type="project" value="TreeGrafter"/>
</dbReference>
<dbReference type="SFLD" id="SFLDS00003">
    <property type="entry name" value="Haloacid_Dehalogenase"/>
    <property type="match status" value="1"/>
</dbReference>
<comment type="caution">
    <text evidence="13">The sequence shown here is derived from an EMBL/GenBank/DDBJ whole genome shotgun (WGS) entry which is preliminary data.</text>
</comment>
<evidence type="ECO:0000256" key="11">
    <source>
        <dbReference type="SAM" id="MobiDB-lite"/>
    </source>
</evidence>
<keyword evidence="14" id="KW-1185">Reference proteome</keyword>
<feature type="region of interest" description="Disordered" evidence="11">
    <location>
        <begin position="527"/>
        <end position="556"/>
    </location>
</feature>
<dbReference type="InterPro" id="IPR006439">
    <property type="entry name" value="HAD-SF_hydro_IA"/>
</dbReference>
<dbReference type="AlphaFoldDB" id="A0AA35S1C3"/>
<dbReference type="Gene3D" id="3.40.50.1000">
    <property type="entry name" value="HAD superfamily/HAD-like"/>
    <property type="match status" value="1"/>
</dbReference>
<evidence type="ECO:0000256" key="1">
    <source>
        <dbReference type="ARBA" id="ARBA00004245"/>
    </source>
</evidence>
<evidence type="ECO:0000313" key="13">
    <source>
        <dbReference type="EMBL" id="CAI8021643.1"/>
    </source>
</evidence>
<organism evidence="13 14">
    <name type="scientific">Geodia barretti</name>
    <name type="common">Barrett's horny sponge</name>
    <dbReference type="NCBI Taxonomy" id="519541"/>
    <lineage>
        <taxon>Eukaryota</taxon>
        <taxon>Metazoa</taxon>
        <taxon>Porifera</taxon>
        <taxon>Demospongiae</taxon>
        <taxon>Heteroscleromorpha</taxon>
        <taxon>Tetractinellida</taxon>
        <taxon>Astrophorina</taxon>
        <taxon>Geodiidae</taxon>
        <taxon>Geodia</taxon>
    </lineage>
</organism>
<keyword evidence="6" id="KW-0009">Actin-binding</keyword>
<gene>
    <name evidence="13" type="ORF">GBAR_LOCUS12817</name>
</gene>
<comment type="subunit">
    <text evidence="8">Interacts with G-actin; ADP-actin form.</text>
</comment>
<evidence type="ECO:0000256" key="7">
    <source>
        <dbReference type="ARBA" id="ARBA00023212"/>
    </source>
</evidence>
<comment type="function">
    <text evidence="9">Actin-binding protein involved in motile and morphological processes. Inhibits actin polymerization, likely by sequestering G-actin.</text>
</comment>
<dbReference type="GO" id="GO:0051015">
    <property type="term" value="F:actin filament binding"/>
    <property type="evidence" value="ECO:0007669"/>
    <property type="project" value="TreeGrafter"/>
</dbReference>
<evidence type="ECO:0000256" key="9">
    <source>
        <dbReference type="ARBA" id="ARBA00056419"/>
    </source>
</evidence>
<dbReference type="SMART" id="SM00102">
    <property type="entry name" value="ADF"/>
    <property type="match status" value="2"/>
</dbReference>
<dbReference type="GO" id="GO:0005938">
    <property type="term" value="C:cell cortex"/>
    <property type="evidence" value="ECO:0007669"/>
    <property type="project" value="UniProtKB-SubCell"/>
</dbReference>
<dbReference type="GO" id="GO:0010591">
    <property type="term" value="P:regulation of lamellipodium assembly"/>
    <property type="evidence" value="ECO:0007669"/>
    <property type="project" value="TreeGrafter"/>
</dbReference>
<dbReference type="InterPro" id="IPR028458">
    <property type="entry name" value="Twinfilin"/>
</dbReference>
<evidence type="ECO:0000256" key="8">
    <source>
        <dbReference type="ARBA" id="ARBA00038532"/>
    </source>
</evidence>
<reference evidence="13" key="1">
    <citation type="submission" date="2023-03" db="EMBL/GenBank/DDBJ databases">
        <authorList>
            <person name="Steffen K."/>
            <person name="Cardenas P."/>
        </authorList>
    </citation>
    <scope>NUCLEOTIDE SEQUENCE</scope>
</reference>
<dbReference type="CDD" id="cd11284">
    <property type="entry name" value="ADF_Twf-C_like"/>
    <property type="match status" value="1"/>
</dbReference>
<sequence>MSSARFRFLYRAIRSSPGAGNGVEVTPPRGATVGRHLHSVIRGIRGVIFDMDGTLTVPVLDFVEMRSRLGLPQGADILPTVMRMPAAQRAQAMRTIEELEEEASRRLELQPGVLDLLHMLIQSGVERAVVTRNSPEAAQVFLDKLHQELADRRHLYPLLEPNQIFSQVLTRDFTPCKPDPAAVYHICRQWGVEPADVVFIGDDATDMRCCRNAGAAASEELKELISTALKGSLRYIKISIENEKLVPDGSSTTSGSWEDDLDSMIQPQLFEDKPCYIFYRLDERNSYQNYLWVFMSYTPDNAKVRDKMLYAATKATVRKAFQSGVVVDDIAATTKDELSLAGYRRHLESQKAAPPLSQTEVALQELQLNEDRVDVGTATRQSHLHGVAFPIDQNALQALQQLGNKELAYVRLAVEMSKERIYLDTKKESMTADGLSAVVPDGHPSYHFFLFKHTFEGDYQESIVFIYSCPGFKSSIKERMLYSSCKEPLVSVVEDSLKIEVVKKIEIDSGKDLSEAYIMEEVHPSQQAYRPKFMKPPGPARRRSRSPAKNNHSDIA</sequence>
<evidence type="ECO:0000256" key="6">
    <source>
        <dbReference type="ARBA" id="ARBA00023203"/>
    </source>
</evidence>
<dbReference type="GO" id="GO:0005884">
    <property type="term" value="C:actin filament"/>
    <property type="evidence" value="ECO:0007669"/>
    <property type="project" value="TreeGrafter"/>
</dbReference>
<dbReference type="SFLD" id="SFLDG01129">
    <property type="entry name" value="C1.5:_HAD__Beta-PGM__Phosphata"/>
    <property type="match status" value="1"/>
</dbReference>
<dbReference type="PANTHER" id="PTHR13759:SF1">
    <property type="entry name" value="TWINFILIN"/>
    <property type="match status" value="1"/>
</dbReference>
<dbReference type="FunFam" id="3.40.20.10:FF:000042">
    <property type="entry name" value="Actin depolymerizing protein"/>
    <property type="match status" value="1"/>
</dbReference>
<keyword evidence="5" id="KW-0677">Repeat</keyword>
<evidence type="ECO:0000256" key="5">
    <source>
        <dbReference type="ARBA" id="ARBA00022737"/>
    </source>
</evidence>
<dbReference type="Pfam" id="PF00702">
    <property type="entry name" value="Hydrolase"/>
    <property type="match status" value="1"/>
</dbReference>
<comment type="subcellular location">
    <subcellularLocation>
        <location evidence="2">Cytoplasm</location>
        <location evidence="2">Cell cortex</location>
    </subcellularLocation>
    <subcellularLocation>
        <location evidence="1">Cytoplasm</location>
        <location evidence="1">Cytoskeleton</location>
    </subcellularLocation>
</comment>
<dbReference type="FunFam" id="3.40.20.10:FF:000007">
    <property type="entry name" value="Twinfilin-1 isoform 1"/>
    <property type="match status" value="1"/>
</dbReference>
<dbReference type="PANTHER" id="PTHR13759">
    <property type="entry name" value="TWINFILIN"/>
    <property type="match status" value="1"/>
</dbReference>
<dbReference type="SUPFAM" id="SSF55753">
    <property type="entry name" value="Actin depolymerizing proteins"/>
    <property type="match status" value="2"/>
</dbReference>
<feature type="domain" description="ADF-H" evidence="12">
    <location>
        <begin position="213"/>
        <end position="348"/>
    </location>
</feature>
<dbReference type="Pfam" id="PF00241">
    <property type="entry name" value="Cofilin_ADF"/>
    <property type="match status" value="2"/>
</dbReference>
<dbReference type="NCBIfam" id="TIGR01549">
    <property type="entry name" value="HAD-SF-IA-v1"/>
    <property type="match status" value="1"/>
</dbReference>
<keyword evidence="4" id="KW-0963">Cytoplasm</keyword>
<dbReference type="GO" id="GO:0003785">
    <property type="term" value="F:actin monomer binding"/>
    <property type="evidence" value="ECO:0007669"/>
    <property type="project" value="TreeGrafter"/>
</dbReference>
<evidence type="ECO:0000313" key="14">
    <source>
        <dbReference type="Proteomes" id="UP001174909"/>
    </source>
</evidence>
<proteinExistence type="inferred from homology"/>
<protein>
    <recommendedName>
        <fullName evidence="10">Twinfilin</fullName>
    </recommendedName>
</protein>
<dbReference type="InterPro" id="IPR023214">
    <property type="entry name" value="HAD_sf"/>
</dbReference>
<accession>A0AA35S1C3</accession>
<evidence type="ECO:0000256" key="2">
    <source>
        <dbReference type="ARBA" id="ARBA00004544"/>
    </source>
</evidence>
<evidence type="ECO:0000256" key="3">
    <source>
        <dbReference type="ARBA" id="ARBA00009557"/>
    </source>
</evidence>
<evidence type="ECO:0000259" key="12">
    <source>
        <dbReference type="PROSITE" id="PS51263"/>
    </source>
</evidence>
<dbReference type="InterPro" id="IPR036412">
    <property type="entry name" value="HAD-like_sf"/>
</dbReference>
<dbReference type="Gene3D" id="1.10.260.80">
    <property type="match status" value="1"/>
</dbReference>
<feature type="domain" description="ADF-H" evidence="12">
    <location>
        <begin position="386"/>
        <end position="523"/>
    </location>
</feature>
<evidence type="ECO:0000256" key="10">
    <source>
        <dbReference type="ARBA" id="ARBA00069496"/>
    </source>
</evidence>
<dbReference type="CDD" id="cd11285">
    <property type="entry name" value="ADF_Twf-N_like"/>
    <property type="match status" value="1"/>
</dbReference>
<keyword evidence="7" id="KW-0206">Cytoskeleton</keyword>
<dbReference type="EMBL" id="CASHTH010001911">
    <property type="protein sequence ID" value="CAI8021643.1"/>
    <property type="molecule type" value="Genomic_DNA"/>
</dbReference>
<dbReference type="InterPro" id="IPR002108">
    <property type="entry name" value="ADF-H"/>
</dbReference>
<dbReference type="Gene3D" id="3.40.20.10">
    <property type="entry name" value="Severin"/>
    <property type="match status" value="2"/>
</dbReference>